<comment type="similarity">
    <text evidence="2">Belongs to the SNU66/SART1 family.</text>
</comment>
<feature type="region of interest" description="Disordered" evidence="4">
    <location>
        <begin position="358"/>
        <end position="486"/>
    </location>
</feature>
<feature type="compositionally biased region" description="Polar residues" evidence="4">
    <location>
        <begin position="642"/>
        <end position="657"/>
    </location>
</feature>
<evidence type="ECO:0000256" key="3">
    <source>
        <dbReference type="ARBA" id="ARBA00023242"/>
    </source>
</evidence>
<feature type="compositionally biased region" description="Basic residues" evidence="4">
    <location>
        <begin position="289"/>
        <end position="302"/>
    </location>
</feature>
<feature type="compositionally biased region" description="Basic and acidic residues" evidence="4">
    <location>
        <begin position="626"/>
        <end position="639"/>
    </location>
</feature>
<accession>A0A6A5YLV9</accession>
<dbReference type="OrthoDB" id="5583at2759"/>
<reference evidence="5" key="1">
    <citation type="journal article" date="2020" name="Stud. Mycol.">
        <title>101 Dothideomycetes genomes: a test case for predicting lifestyles and emergence of pathogens.</title>
        <authorList>
            <person name="Haridas S."/>
            <person name="Albert R."/>
            <person name="Binder M."/>
            <person name="Bloem J."/>
            <person name="Labutti K."/>
            <person name="Salamov A."/>
            <person name="Andreopoulos B."/>
            <person name="Baker S."/>
            <person name="Barry K."/>
            <person name="Bills G."/>
            <person name="Bluhm B."/>
            <person name="Cannon C."/>
            <person name="Castanera R."/>
            <person name="Culley D."/>
            <person name="Daum C."/>
            <person name="Ezra D."/>
            <person name="Gonzalez J."/>
            <person name="Henrissat B."/>
            <person name="Kuo A."/>
            <person name="Liang C."/>
            <person name="Lipzen A."/>
            <person name="Lutzoni F."/>
            <person name="Magnuson J."/>
            <person name="Mondo S."/>
            <person name="Nolan M."/>
            <person name="Ohm R."/>
            <person name="Pangilinan J."/>
            <person name="Park H.-J."/>
            <person name="Ramirez L."/>
            <person name="Alfaro M."/>
            <person name="Sun H."/>
            <person name="Tritt A."/>
            <person name="Yoshinaga Y."/>
            <person name="Zwiers L.-H."/>
            <person name="Turgeon B."/>
            <person name="Goodwin S."/>
            <person name="Spatafora J."/>
            <person name="Crous P."/>
            <person name="Grigoriev I."/>
        </authorList>
    </citation>
    <scope>NUCLEOTIDE SEQUENCE</scope>
    <source>
        <strain evidence="5">CBS 627.86</strain>
    </source>
</reference>
<dbReference type="Pfam" id="PF03343">
    <property type="entry name" value="SART-1"/>
    <property type="match status" value="1"/>
</dbReference>
<protein>
    <submittedName>
        <fullName evidence="5">SART-1 protein</fullName>
    </submittedName>
</protein>
<feature type="region of interest" description="Disordered" evidence="4">
    <location>
        <begin position="124"/>
        <end position="143"/>
    </location>
</feature>
<name>A0A6A5YLV9_9PLEO</name>
<dbReference type="AlphaFoldDB" id="A0A6A5YLV9"/>
<feature type="compositionally biased region" description="Basic and acidic residues" evidence="4">
    <location>
        <begin position="126"/>
        <end position="141"/>
    </location>
</feature>
<dbReference type="EMBL" id="ML977355">
    <property type="protein sequence ID" value="KAF2107317.1"/>
    <property type="molecule type" value="Genomic_DNA"/>
</dbReference>
<evidence type="ECO:0000313" key="6">
    <source>
        <dbReference type="Proteomes" id="UP000799770"/>
    </source>
</evidence>
<keyword evidence="3" id="KW-0539">Nucleus</keyword>
<dbReference type="InterPro" id="IPR005011">
    <property type="entry name" value="SNU66/SART1"/>
</dbReference>
<feature type="compositionally biased region" description="Low complexity" evidence="4">
    <location>
        <begin position="19"/>
        <end position="33"/>
    </location>
</feature>
<feature type="compositionally biased region" description="Basic and acidic residues" evidence="4">
    <location>
        <begin position="535"/>
        <end position="548"/>
    </location>
</feature>
<organism evidence="5 6">
    <name type="scientific">Lophiotrema nucula</name>
    <dbReference type="NCBI Taxonomy" id="690887"/>
    <lineage>
        <taxon>Eukaryota</taxon>
        <taxon>Fungi</taxon>
        <taxon>Dikarya</taxon>
        <taxon>Ascomycota</taxon>
        <taxon>Pezizomycotina</taxon>
        <taxon>Dothideomycetes</taxon>
        <taxon>Pleosporomycetidae</taxon>
        <taxon>Pleosporales</taxon>
        <taxon>Lophiotremataceae</taxon>
        <taxon>Lophiotrema</taxon>
    </lineage>
</organism>
<gene>
    <name evidence="5" type="ORF">BDV96DRAFT_606645</name>
</gene>
<feature type="region of interest" description="Disordered" evidence="4">
    <location>
        <begin position="288"/>
        <end position="332"/>
    </location>
</feature>
<feature type="compositionally biased region" description="Low complexity" evidence="4">
    <location>
        <begin position="431"/>
        <end position="443"/>
    </location>
</feature>
<feature type="region of interest" description="Disordered" evidence="4">
    <location>
        <begin position="614"/>
        <end position="670"/>
    </location>
</feature>
<dbReference type="GO" id="GO:0000481">
    <property type="term" value="P:maturation of 5S rRNA"/>
    <property type="evidence" value="ECO:0007669"/>
    <property type="project" value="TreeGrafter"/>
</dbReference>
<feature type="region of interest" description="Disordered" evidence="4">
    <location>
        <begin position="535"/>
        <end position="570"/>
    </location>
</feature>
<dbReference type="GO" id="GO:0046540">
    <property type="term" value="C:U4/U6 x U5 tri-snRNP complex"/>
    <property type="evidence" value="ECO:0007669"/>
    <property type="project" value="TreeGrafter"/>
</dbReference>
<dbReference type="Proteomes" id="UP000799770">
    <property type="component" value="Unassembled WGS sequence"/>
</dbReference>
<feature type="region of interest" description="Disordered" evidence="4">
    <location>
        <begin position="70"/>
        <end position="107"/>
    </location>
</feature>
<feature type="compositionally biased region" description="Basic residues" evidence="4">
    <location>
        <begin position="660"/>
        <end position="670"/>
    </location>
</feature>
<proteinExistence type="inferred from homology"/>
<feature type="compositionally biased region" description="Basic and acidic residues" evidence="4">
    <location>
        <begin position="370"/>
        <end position="382"/>
    </location>
</feature>
<comment type="subcellular location">
    <subcellularLocation>
        <location evidence="1">Nucleus</location>
    </subcellularLocation>
</comment>
<dbReference type="GO" id="GO:0045292">
    <property type="term" value="P:mRNA cis splicing, via spliceosome"/>
    <property type="evidence" value="ECO:0007669"/>
    <property type="project" value="TreeGrafter"/>
</dbReference>
<feature type="compositionally biased region" description="Basic and acidic residues" evidence="4">
    <location>
        <begin position="70"/>
        <end position="100"/>
    </location>
</feature>
<evidence type="ECO:0000256" key="2">
    <source>
        <dbReference type="ARBA" id="ARBA00006076"/>
    </source>
</evidence>
<evidence type="ECO:0000313" key="5">
    <source>
        <dbReference type="EMBL" id="KAF2107317.1"/>
    </source>
</evidence>
<evidence type="ECO:0000256" key="4">
    <source>
        <dbReference type="SAM" id="MobiDB-lite"/>
    </source>
</evidence>
<feature type="region of interest" description="Disordered" evidence="4">
    <location>
        <begin position="195"/>
        <end position="227"/>
    </location>
</feature>
<dbReference type="PANTHER" id="PTHR14152">
    <property type="entry name" value="SQUAMOUS CELL CARCINOMA ANTIGEN RECOGNISED BY CYTOTOXIC T LYMPHOCYTES"/>
    <property type="match status" value="1"/>
</dbReference>
<evidence type="ECO:0000256" key="1">
    <source>
        <dbReference type="ARBA" id="ARBA00004123"/>
    </source>
</evidence>
<dbReference type="PANTHER" id="PTHR14152:SF5">
    <property type="entry name" value="U4_U6.U5 TRI-SNRNP-ASSOCIATED PROTEIN 1"/>
    <property type="match status" value="1"/>
</dbReference>
<keyword evidence="6" id="KW-1185">Reference proteome</keyword>
<feature type="compositionally biased region" description="Basic and acidic residues" evidence="4">
    <location>
        <begin position="555"/>
        <end position="570"/>
    </location>
</feature>
<sequence>MADALSIDEANKIRIAMGMAPLPGGSAPAPSGPTFRAAKDDDDSDDEPASTVETRQAAAYDNWAKLQAESEAKKKKQAKLDAIKKEREKAQRSAKLEGKGLADAAEDEDDMAFLKSFKKRQKKAAKHDQYLKEQEERERQALEAMQYSESDLAGVKVGHQVDDFEDGEQILVLKDTAVDEDDEDELEAVALKEKERLQERLDSKKRKRAYDPNDQDEGGQGSILAQYDEEIEGKKRKAFTLDGQGRTVEELEKAAVDESGPKRVAFSLDILKDDTPANDYMDISDVKIKKPKKKKSKSSRRKHVEEDEDIFSFPVDDTAENGAMDVDETEDAVPKLRKKIFEGSFVDDDDLQATLAAQRQKALKSRKKMRPEDIARQMREEASATPDVQNTTEGDEEDGGLLIDETTEFVQNLRQESEEAEDNRQRRRATSARSSVGPNTPGNLGTGGSDEDGDVNMEPSGDHDDARPRPVSIDANATGIDAEETVDTSVAGTLKLLRQRNVIQQSSEGGISNKAYRDRENFLAAKKEAEEYAERFAKQQREKERDSARWGQMSAREREEWSRKNNTERDKIESRKMAEIYNKKYVPTFNLEYVDEHGRTMNSKEAFKQLSHQFHGKGSGNTKTQKQLDKIAAENKKMAESSLETSLSGGMSTALDQQSKKHKQAGVRLQ</sequence>
<feature type="region of interest" description="Disordered" evidence="4">
    <location>
        <begin position="19"/>
        <end position="58"/>
    </location>
</feature>